<dbReference type="EMBL" id="CP036347">
    <property type="protein sequence ID" value="QDU01062.1"/>
    <property type="molecule type" value="Genomic_DNA"/>
</dbReference>
<dbReference type="RefSeq" id="WP_145036697.1">
    <property type="nucleotide sequence ID" value="NZ_CP036342.1"/>
</dbReference>
<dbReference type="Proteomes" id="UP000320722">
    <property type="component" value="Chromosome"/>
</dbReference>
<gene>
    <name evidence="1" type="ORF">V6x_07400</name>
</gene>
<protein>
    <submittedName>
        <fullName evidence="1">Uncharacterized protein</fullName>
    </submittedName>
</protein>
<accession>A0A517W725</accession>
<name>A0A517W725_9PLAN</name>
<dbReference type="AlphaFoldDB" id="A0A517W725"/>
<evidence type="ECO:0000313" key="1">
    <source>
        <dbReference type="EMBL" id="QDU01062.1"/>
    </source>
</evidence>
<proteinExistence type="predicted"/>
<organism evidence="1 2">
    <name type="scientific">Gimesia chilikensis</name>
    <dbReference type="NCBI Taxonomy" id="2605989"/>
    <lineage>
        <taxon>Bacteria</taxon>
        <taxon>Pseudomonadati</taxon>
        <taxon>Planctomycetota</taxon>
        <taxon>Planctomycetia</taxon>
        <taxon>Planctomycetales</taxon>
        <taxon>Planctomycetaceae</taxon>
        <taxon>Gimesia</taxon>
    </lineage>
</organism>
<evidence type="ECO:0000313" key="2">
    <source>
        <dbReference type="Proteomes" id="UP000320722"/>
    </source>
</evidence>
<reference evidence="1 2" key="1">
    <citation type="submission" date="2019-02" db="EMBL/GenBank/DDBJ databases">
        <title>Deep-cultivation of Planctomycetes and their phenomic and genomic characterization uncovers novel biology.</title>
        <authorList>
            <person name="Wiegand S."/>
            <person name="Jogler M."/>
            <person name="Boedeker C."/>
            <person name="Pinto D."/>
            <person name="Vollmers J."/>
            <person name="Rivas-Marin E."/>
            <person name="Kohn T."/>
            <person name="Peeters S.H."/>
            <person name="Heuer A."/>
            <person name="Rast P."/>
            <person name="Oberbeckmann S."/>
            <person name="Bunk B."/>
            <person name="Jeske O."/>
            <person name="Meyerdierks A."/>
            <person name="Storesund J.E."/>
            <person name="Kallscheuer N."/>
            <person name="Luecker S."/>
            <person name="Lage O.M."/>
            <person name="Pohl T."/>
            <person name="Merkel B.J."/>
            <person name="Hornburger P."/>
            <person name="Mueller R.-W."/>
            <person name="Bruemmer F."/>
            <person name="Labrenz M."/>
            <person name="Spormann A.M."/>
            <person name="Op den Camp H."/>
            <person name="Overmann J."/>
            <person name="Amann R."/>
            <person name="Jetten M.S.M."/>
            <person name="Mascher T."/>
            <person name="Medema M.H."/>
            <person name="Devos D.P."/>
            <person name="Kaster A.-K."/>
            <person name="Ovreas L."/>
            <person name="Rohde M."/>
            <person name="Galperin M.Y."/>
            <person name="Jogler C."/>
        </authorList>
    </citation>
    <scope>NUCLEOTIDE SEQUENCE [LARGE SCALE GENOMIC DNA]</scope>
    <source>
        <strain evidence="1 2">V6</strain>
    </source>
</reference>
<sequence length="132" mass="14817">MVFLDILKNNAGVFLVPFVNKPQGASVARGKLQRFSEESFLSTGGTAVVKIVNDFYTLPWEDTEPSELYNEMTSQARNAFLKKSLKLVVVGRKGTGQIQLATEANDRSEPLSLDEPDLIASEILKWFDFKFR</sequence>